<name>A0A0D2GR94_9EURO</name>
<sequence>MDCCSSEQPAGYLARLSLGEKRRPDFYLGGLREGFLVDLHRRTATLYNGVDVPFSATNLGDVTKAVLGVTVVKNLEDMGNRLLDIHSATTTQNELIRFAKEHVDREWCLRAKAARETMAESWEELRKGNPNVSGTHRGLFGPPQ</sequence>
<keyword evidence="2" id="KW-0560">Oxidoreductase</keyword>
<dbReference type="PANTHER" id="PTHR47706:SF1">
    <property type="entry name" value="CIPA-LIKE, PUTATIVE (AFU_ORTHOLOGUE AFUA_1G12460)-RELATED"/>
    <property type="match status" value="1"/>
</dbReference>
<reference evidence="4 5" key="1">
    <citation type="submission" date="2015-01" db="EMBL/GenBank/DDBJ databases">
        <title>The Genome Sequence of Fonsecaea multimorphosa CBS 102226.</title>
        <authorList>
            <consortium name="The Broad Institute Genomics Platform"/>
            <person name="Cuomo C."/>
            <person name="de Hoog S."/>
            <person name="Gorbushina A."/>
            <person name="Stielow B."/>
            <person name="Teixiera M."/>
            <person name="Abouelleil A."/>
            <person name="Chapman S.B."/>
            <person name="Priest M."/>
            <person name="Young S.K."/>
            <person name="Wortman J."/>
            <person name="Nusbaum C."/>
            <person name="Birren B."/>
        </authorList>
    </citation>
    <scope>NUCLEOTIDE SEQUENCE [LARGE SCALE GENOMIC DNA]</scope>
    <source>
        <strain evidence="4 5">CBS 102226</strain>
    </source>
</reference>
<accession>A0A0D2GR94</accession>
<organism evidence="4 5">
    <name type="scientific">Fonsecaea multimorphosa CBS 102226</name>
    <dbReference type="NCBI Taxonomy" id="1442371"/>
    <lineage>
        <taxon>Eukaryota</taxon>
        <taxon>Fungi</taxon>
        <taxon>Dikarya</taxon>
        <taxon>Ascomycota</taxon>
        <taxon>Pezizomycotina</taxon>
        <taxon>Eurotiomycetes</taxon>
        <taxon>Chaetothyriomycetidae</taxon>
        <taxon>Chaetothyriales</taxon>
        <taxon>Herpotrichiellaceae</taxon>
        <taxon>Fonsecaea</taxon>
    </lineage>
</organism>
<dbReference type="InterPro" id="IPR051609">
    <property type="entry name" value="NmrA/Isoflavone_reductase-like"/>
</dbReference>
<dbReference type="AlphaFoldDB" id="A0A0D2GR94"/>
<evidence type="ECO:0000256" key="1">
    <source>
        <dbReference type="ARBA" id="ARBA00022857"/>
    </source>
</evidence>
<evidence type="ECO:0000256" key="3">
    <source>
        <dbReference type="SAM" id="MobiDB-lite"/>
    </source>
</evidence>
<dbReference type="GO" id="GO:0016491">
    <property type="term" value="F:oxidoreductase activity"/>
    <property type="evidence" value="ECO:0007669"/>
    <property type="project" value="UniProtKB-KW"/>
</dbReference>
<dbReference type="PANTHER" id="PTHR47706">
    <property type="entry name" value="NMRA-LIKE FAMILY PROTEIN"/>
    <property type="match status" value="1"/>
</dbReference>
<dbReference type="VEuPathDB" id="FungiDB:Z520_12261"/>
<keyword evidence="1" id="KW-0521">NADP</keyword>
<dbReference type="Proteomes" id="UP000053411">
    <property type="component" value="Unassembled WGS sequence"/>
</dbReference>
<evidence type="ECO:0000256" key="2">
    <source>
        <dbReference type="ARBA" id="ARBA00023002"/>
    </source>
</evidence>
<evidence type="ECO:0000313" key="4">
    <source>
        <dbReference type="EMBL" id="KIX92045.1"/>
    </source>
</evidence>
<dbReference type="EMBL" id="KN848112">
    <property type="protein sequence ID" value="KIX92045.1"/>
    <property type="molecule type" value="Genomic_DNA"/>
</dbReference>
<dbReference type="GeneID" id="27718007"/>
<gene>
    <name evidence="4" type="ORF">Z520_12261</name>
</gene>
<dbReference type="RefSeq" id="XP_016626168.1">
    <property type="nucleotide sequence ID" value="XM_016782747.1"/>
</dbReference>
<dbReference type="OrthoDB" id="9984533at2759"/>
<proteinExistence type="predicted"/>
<evidence type="ECO:0000313" key="5">
    <source>
        <dbReference type="Proteomes" id="UP000053411"/>
    </source>
</evidence>
<keyword evidence="5" id="KW-1185">Reference proteome</keyword>
<protein>
    <submittedName>
        <fullName evidence="4">Uncharacterized protein</fullName>
    </submittedName>
</protein>
<feature type="region of interest" description="Disordered" evidence="3">
    <location>
        <begin position="125"/>
        <end position="144"/>
    </location>
</feature>
<dbReference type="STRING" id="1442371.A0A0D2GR94"/>